<evidence type="ECO:0000256" key="1">
    <source>
        <dbReference type="SAM" id="MobiDB-lite"/>
    </source>
</evidence>
<name>A0ABM1RH91_CAMSA</name>
<keyword evidence="3" id="KW-1185">Reference proteome</keyword>
<reference evidence="3" key="1">
    <citation type="journal article" date="2014" name="Nat. Commun.">
        <title>The emerging biofuel crop Camelina sativa retains a highly undifferentiated hexaploid genome structure.</title>
        <authorList>
            <person name="Kagale S."/>
            <person name="Koh C."/>
            <person name="Nixon J."/>
            <person name="Bollina V."/>
            <person name="Clarke W.E."/>
            <person name="Tuteja R."/>
            <person name="Spillane C."/>
            <person name="Robinson S.J."/>
            <person name="Links M.G."/>
            <person name="Clarke C."/>
            <person name="Higgins E.E."/>
            <person name="Huebert T."/>
            <person name="Sharpe A.G."/>
            <person name="Parkin I.A."/>
        </authorList>
    </citation>
    <scope>NUCLEOTIDE SEQUENCE [LARGE SCALE GENOMIC DNA]</scope>
    <source>
        <strain evidence="3">cv. DH55</strain>
    </source>
</reference>
<gene>
    <name evidence="4" type="primary">LOC109131665</name>
</gene>
<protein>
    <submittedName>
        <fullName evidence="4">Early nodulin-55-1-like</fullName>
    </submittedName>
</protein>
<sequence>MMNTKSVAMLMMVLMVLCEFSGTCARHHHHHHHHSPSPSPSPDSDSPSPSPSPDSDSPSPSPFMDHSNKCRNSRNGVFSRKRNILRTWLFYSSMLSPRHKLKRLGQVRLMH</sequence>
<dbReference type="GeneID" id="109131665"/>
<organism evidence="3 4">
    <name type="scientific">Camelina sativa</name>
    <name type="common">False flax</name>
    <name type="synonym">Myagrum sativum</name>
    <dbReference type="NCBI Taxonomy" id="90675"/>
    <lineage>
        <taxon>Eukaryota</taxon>
        <taxon>Viridiplantae</taxon>
        <taxon>Streptophyta</taxon>
        <taxon>Embryophyta</taxon>
        <taxon>Tracheophyta</taxon>
        <taxon>Spermatophyta</taxon>
        <taxon>Magnoliopsida</taxon>
        <taxon>eudicotyledons</taxon>
        <taxon>Gunneridae</taxon>
        <taxon>Pentapetalae</taxon>
        <taxon>rosids</taxon>
        <taxon>malvids</taxon>
        <taxon>Brassicales</taxon>
        <taxon>Brassicaceae</taxon>
        <taxon>Camelineae</taxon>
        <taxon>Camelina</taxon>
    </lineage>
</organism>
<feature type="chain" id="PRO_5045978967" evidence="2">
    <location>
        <begin position="26"/>
        <end position="111"/>
    </location>
</feature>
<proteinExistence type="predicted"/>
<dbReference type="Proteomes" id="UP000694864">
    <property type="component" value="Unplaced"/>
</dbReference>
<feature type="compositionally biased region" description="Low complexity" evidence="1">
    <location>
        <begin position="42"/>
        <end position="58"/>
    </location>
</feature>
<evidence type="ECO:0000313" key="3">
    <source>
        <dbReference type="Proteomes" id="UP000694864"/>
    </source>
</evidence>
<reference evidence="4" key="2">
    <citation type="submission" date="2025-08" db="UniProtKB">
        <authorList>
            <consortium name="RefSeq"/>
        </authorList>
    </citation>
    <scope>IDENTIFICATION</scope>
    <source>
        <tissue evidence="4">Leaf</tissue>
    </source>
</reference>
<evidence type="ECO:0000256" key="2">
    <source>
        <dbReference type="SAM" id="SignalP"/>
    </source>
</evidence>
<keyword evidence="2" id="KW-0732">Signal</keyword>
<feature type="region of interest" description="Disordered" evidence="1">
    <location>
        <begin position="27"/>
        <end position="76"/>
    </location>
</feature>
<feature type="signal peptide" evidence="2">
    <location>
        <begin position="1"/>
        <end position="25"/>
    </location>
</feature>
<dbReference type="RefSeq" id="XP_019098379.1">
    <property type="nucleotide sequence ID" value="XM_019242834.1"/>
</dbReference>
<evidence type="ECO:0000313" key="4">
    <source>
        <dbReference type="RefSeq" id="XP_019098379.1"/>
    </source>
</evidence>
<accession>A0ABM1RH91</accession>